<dbReference type="InterPro" id="IPR006442">
    <property type="entry name" value="Antitoxin_Phd/YefM"/>
</dbReference>
<dbReference type="EMBL" id="BMJQ01000001">
    <property type="protein sequence ID" value="GGE99948.1"/>
    <property type="molecule type" value="Genomic_DNA"/>
</dbReference>
<dbReference type="AlphaFoldDB" id="A0A8J2YNU4"/>
<evidence type="ECO:0000256" key="3">
    <source>
        <dbReference type="SAM" id="MobiDB-lite"/>
    </source>
</evidence>
<dbReference type="Pfam" id="PF02604">
    <property type="entry name" value="PhdYeFM_antitox"/>
    <property type="match status" value="1"/>
</dbReference>
<dbReference type="Proteomes" id="UP000646365">
    <property type="component" value="Unassembled WGS sequence"/>
</dbReference>
<feature type="compositionally biased region" description="Basic and acidic residues" evidence="3">
    <location>
        <begin position="9"/>
        <end position="21"/>
    </location>
</feature>
<comment type="caution">
    <text evidence="4">The sequence shown here is derived from an EMBL/GenBank/DDBJ whole genome shotgun (WGS) entry which is preliminary data.</text>
</comment>
<sequence>MPTTISSREFNHDVGGAKRAAESGPVIVTDRGEPAFVLLRYDEYRRLIGQGETSILDLLDHPVSAGIDFDPPRLGRELLEPADLG</sequence>
<evidence type="ECO:0000256" key="2">
    <source>
        <dbReference type="RuleBase" id="RU362080"/>
    </source>
</evidence>
<protein>
    <recommendedName>
        <fullName evidence="2">Antitoxin</fullName>
    </recommendedName>
</protein>
<feature type="region of interest" description="Disordered" evidence="3">
    <location>
        <begin position="1"/>
        <end position="21"/>
    </location>
</feature>
<comment type="similarity">
    <text evidence="1 2">Belongs to the phD/YefM antitoxin family.</text>
</comment>
<reference evidence="4" key="2">
    <citation type="submission" date="2020-09" db="EMBL/GenBank/DDBJ databases">
        <authorList>
            <person name="Sun Q."/>
            <person name="Zhou Y."/>
        </authorList>
    </citation>
    <scope>NUCLEOTIDE SEQUENCE</scope>
    <source>
        <strain evidence="4">CGMCC 1.15725</strain>
    </source>
</reference>
<dbReference type="RefSeq" id="WP_189041497.1">
    <property type="nucleotide sequence ID" value="NZ_BMJQ01000001.1"/>
</dbReference>
<name>A0A8J2YNU4_9PROT</name>
<dbReference type="SUPFAM" id="SSF143120">
    <property type="entry name" value="YefM-like"/>
    <property type="match status" value="1"/>
</dbReference>
<accession>A0A8J2YNU4</accession>
<dbReference type="NCBIfam" id="TIGR01552">
    <property type="entry name" value="phd_fam"/>
    <property type="match status" value="1"/>
</dbReference>
<evidence type="ECO:0000256" key="1">
    <source>
        <dbReference type="ARBA" id="ARBA00009981"/>
    </source>
</evidence>
<reference evidence="4" key="1">
    <citation type="journal article" date="2014" name="Int. J. Syst. Evol. Microbiol.">
        <title>Complete genome sequence of Corynebacterium casei LMG S-19264T (=DSM 44701T), isolated from a smear-ripened cheese.</title>
        <authorList>
            <consortium name="US DOE Joint Genome Institute (JGI-PGF)"/>
            <person name="Walter F."/>
            <person name="Albersmeier A."/>
            <person name="Kalinowski J."/>
            <person name="Ruckert C."/>
        </authorList>
    </citation>
    <scope>NUCLEOTIDE SEQUENCE</scope>
    <source>
        <strain evidence="4">CGMCC 1.15725</strain>
    </source>
</reference>
<evidence type="ECO:0000313" key="5">
    <source>
        <dbReference type="Proteomes" id="UP000646365"/>
    </source>
</evidence>
<comment type="function">
    <text evidence="2">Antitoxin component of a type II toxin-antitoxin (TA) system.</text>
</comment>
<dbReference type="InterPro" id="IPR036165">
    <property type="entry name" value="YefM-like_sf"/>
</dbReference>
<gene>
    <name evidence="4" type="ORF">GCM10011611_01930</name>
</gene>
<proteinExistence type="inferred from homology"/>
<keyword evidence="5" id="KW-1185">Reference proteome</keyword>
<dbReference type="Gene3D" id="3.40.1620.10">
    <property type="entry name" value="YefM-like domain"/>
    <property type="match status" value="1"/>
</dbReference>
<evidence type="ECO:0000313" key="4">
    <source>
        <dbReference type="EMBL" id="GGE99948.1"/>
    </source>
</evidence>
<organism evidence="4 5">
    <name type="scientific">Aliidongia dinghuensis</name>
    <dbReference type="NCBI Taxonomy" id="1867774"/>
    <lineage>
        <taxon>Bacteria</taxon>
        <taxon>Pseudomonadati</taxon>
        <taxon>Pseudomonadota</taxon>
        <taxon>Alphaproteobacteria</taxon>
        <taxon>Rhodospirillales</taxon>
        <taxon>Dongiaceae</taxon>
        <taxon>Aliidongia</taxon>
    </lineage>
</organism>